<evidence type="ECO:0000313" key="2">
    <source>
        <dbReference type="EMBL" id="PWE57905.1"/>
    </source>
</evidence>
<comment type="caution">
    <text evidence="2">The sequence shown here is derived from an EMBL/GenBank/DDBJ whole genome shotgun (WGS) entry which is preliminary data.</text>
</comment>
<evidence type="ECO:0000256" key="1">
    <source>
        <dbReference type="SAM" id="MobiDB-lite"/>
    </source>
</evidence>
<organism evidence="2 3">
    <name type="scientific">Metarhizobium album</name>
    <dbReference type="NCBI Taxonomy" id="2182425"/>
    <lineage>
        <taxon>Bacteria</taxon>
        <taxon>Pseudomonadati</taxon>
        <taxon>Pseudomonadota</taxon>
        <taxon>Alphaproteobacteria</taxon>
        <taxon>Hyphomicrobiales</taxon>
        <taxon>Rhizobiaceae</taxon>
        <taxon>Metarhizobium</taxon>
    </lineage>
</organism>
<evidence type="ECO:0008006" key="4">
    <source>
        <dbReference type="Google" id="ProtNLM"/>
    </source>
</evidence>
<dbReference type="AlphaFoldDB" id="A0A2U2DX52"/>
<sequence>MSERPELPDKNDIPIAYRAVCLSPISGGAKQIAAIIIGHFNVKTGQCDPGTDTLMRRANLSKRAVIKATEELNRTGLVVKIRHGGNGFRSQYQPKWKLFREVVDAFVSDDNAAEIVHKSALSRCTKVHLDSALLCTLTKARNSSKKLKGSDGASGGVEPTWPESSSSAEIAERVRGLVKMSVQHPHQFQRGPLTVVDAEAVARHRLNQAIDAQGETVRSFVLERITPEIEQAGVIAEMKSKGSGLRLVVDRVSSIAAERKI</sequence>
<dbReference type="EMBL" id="QFBC01000001">
    <property type="protein sequence ID" value="PWE57905.1"/>
    <property type="molecule type" value="Genomic_DNA"/>
</dbReference>
<reference evidence="2 3" key="1">
    <citation type="submission" date="2018-05" db="EMBL/GenBank/DDBJ databases">
        <title>The draft genome of strain NS-104.</title>
        <authorList>
            <person name="Hang P."/>
            <person name="Jiang J."/>
        </authorList>
    </citation>
    <scope>NUCLEOTIDE SEQUENCE [LARGE SCALE GENOMIC DNA]</scope>
    <source>
        <strain evidence="2 3">NS-104</strain>
    </source>
</reference>
<protein>
    <recommendedName>
        <fullName evidence="4">Helix-turn-helix domain-containing protein</fullName>
    </recommendedName>
</protein>
<accession>A0A2U2DX52</accession>
<evidence type="ECO:0000313" key="3">
    <source>
        <dbReference type="Proteomes" id="UP000245252"/>
    </source>
</evidence>
<dbReference type="Proteomes" id="UP000245252">
    <property type="component" value="Unassembled WGS sequence"/>
</dbReference>
<proteinExistence type="predicted"/>
<feature type="region of interest" description="Disordered" evidence="1">
    <location>
        <begin position="144"/>
        <end position="167"/>
    </location>
</feature>
<name>A0A2U2DX52_9HYPH</name>
<gene>
    <name evidence="2" type="ORF">DEM27_01550</name>
</gene>
<keyword evidence="3" id="KW-1185">Reference proteome</keyword>